<reference evidence="1 2" key="1">
    <citation type="submission" date="2017-07" db="EMBL/GenBank/DDBJ databases">
        <title>Leptospira spp. isolated from tropical soils.</title>
        <authorList>
            <person name="Thibeaux R."/>
            <person name="Iraola G."/>
            <person name="Ferres I."/>
            <person name="Bierque E."/>
            <person name="Girault D."/>
            <person name="Soupe-Gilbert M.-E."/>
            <person name="Picardeau M."/>
            <person name="Goarant C."/>
        </authorList>
    </citation>
    <scope>NUCLEOTIDE SEQUENCE [LARGE SCALE GENOMIC DNA]</scope>
    <source>
        <strain evidence="1 2">FH2-B-A1</strain>
    </source>
</reference>
<proteinExistence type="predicted"/>
<keyword evidence="2" id="KW-1185">Reference proteome</keyword>
<comment type="caution">
    <text evidence="1">The sequence shown here is derived from an EMBL/GenBank/DDBJ whole genome shotgun (WGS) entry which is preliminary data.</text>
</comment>
<name>A0A2N0AGL4_9LEPT</name>
<sequence>MIPQRKEKTYIVCLGTSGDTSIYIFLFDCFFVSQCTKTNQSYQTCERADLDYLVCSLVVYHTYTFCAELLAERVKTTMIRFWCKQTF</sequence>
<evidence type="ECO:0000313" key="2">
    <source>
        <dbReference type="Proteomes" id="UP000232145"/>
    </source>
</evidence>
<dbReference type="OrthoDB" id="331786at2"/>
<gene>
    <name evidence="1" type="ORF">CH364_17390</name>
</gene>
<dbReference type="EMBL" id="NPDX01000006">
    <property type="protein sequence ID" value="PJZ83436.1"/>
    <property type="molecule type" value="Genomic_DNA"/>
</dbReference>
<evidence type="ECO:0000313" key="1">
    <source>
        <dbReference type="EMBL" id="PJZ83436.1"/>
    </source>
</evidence>
<organism evidence="1 2">
    <name type="scientific">Leptospira harrisiae</name>
    <dbReference type="NCBI Taxonomy" id="2023189"/>
    <lineage>
        <taxon>Bacteria</taxon>
        <taxon>Pseudomonadati</taxon>
        <taxon>Spirochaetota</taxon>
        <taxon>Spirochaetia</taxon>
        <taxon>Leptospirales</taxon>
        <taxon>Leptospiraceae</taxon>
        <taxon>Leptospira</taxon>
    </lineage>
</organism>
<dbReference type="Proteomes" id="UP000232145">
    <property type="component" value="Unassembled WGS sequence"/>
</dbReference>
<dbReference type="AlphaFoldDB" id="A0A2N0AGL4"/>
<accession>A0A2N0AGL4</accession>
<protein>
    <submittedName>
        <fullName evidence="1">Uncharacterized protein</fullName>
    </submittedName>
</protein>